<gene>
    <name evidence="18" type="ORF">CORT_0A04890</name>
</gene>
<name>H8WXT0_CANO9</name>
<evidence type="ECO:0000256" key="6">
    <source>
        <dbReference type="ARBA" id="ARBA00022454"/>
    </source>
</evidence>
<dbReference type="GO" id="GO:1990758">
    <property type="term" value="P:mitotic sister chromatid biorientation"/>
    <property type="evidence" value="ECO:0007669"/>
    <property type="project" value="TreeGrafter"/>
</dbReference>
<evidence type="ECO:0000313" key="18">
    <source>
        <dbReference type="EMBL" id="CCG20877.1"/>
    </source>
</evidence>
<dbReference type="EMBL" id="HE681719">
    <property type="protein sequence ID" value="CCG20877.1"/>
    <property type="molecule type" value="Genomic_DNA"/>
</dbReference>
<keyword evidence="11" id="KW-0206">Cytoskeleton</keyword>
<comment type="subunit">
    <text evidence="15">Component of the DASH complex consisting of ASK1, DAD1, DAD2, DAD3, DAD4, DAM1, DUO1, HSK3, SPC19 and SPC34, with a stoichiometry of one copy of each subunit per complex. Multiple DASH complexes oligomerize to form a ring that encircles spindle microtubules and organizes the rod-like NDC80 complexes of the outer kinetochore. DASH complex oligomerization strengthens microtubule attachments. Within the complex, DAM1 and DUO1 may form the microtubule connections. On cytoplasmic microtubules, DASH complexes appear to form patches instead of rings. Interacts with the outer kinetochore component NDC80; the interaction is direct.</text>
</comment>
<evidence type="ECO:0000256" key="14">
    <source>
        <dbReference type="ARBA" id="ARBA00030453"/>
    </source>
</evidence>
<keyword evidence="16" id="KW-0175">Coiled coil</keyword>
<keyword evidence="10" id="KW-0995">Kinetochore</keyword>
<evidence type="ECO:0000256" key="2">
    <source>
        <dbReference type="ARBA" id="ARBA00004186"/>
    </source>
</evidence>
<evidence type="ECO:0000256" key="3">
    <source>
        <dbReference type="ARBA" id="ARBA00004629"/>
    </source>
</evidence>
<keyword evidence="6" id="KW-0158">Chromosome</keyword>
<organism evidence="18 19">
    <name type="scientific">Candida orthopsilosis (strain 90-125)</name>
    <name type="common">Yeast</name>
    <dbReference type="NCBI Taxonomy" id="1136231"/>
    <lineage>
        <taxon>Eukaryota</taxon>
        <taxon>Fungi</taxon>
        <taxon>Dikarya</taxon>
        <taxon>Ascomycota</taxon>
        <taxon>Saccharomycotina</taxon>
        <taxon>Pichiomycetes</taxon>
        <taxon>Debaryomycetaceae</taxon>
        <taxon>Candida/Lodderomyces clade</taxon>
        <taxon>Candida</taxon>
    </lineage>
</organism>
<evidence type="ECO:0000256" key="13">
    <source>
        <dbReference type="ARBA" id="ARBA00023328"/>
    </source>
</evidence>
<dbReference type="Pfam" id="PF08653">
    <property type="entry name" value="DASH_Dam1"/>
    <property type="match status" value="1"/>
</dbReference>
<dbReference type="OrthoDB" id="5586015at2759"/>
<feature type="region of interest" description="Disordered" evidence="17">
    <location>
        <begin position="157"/>
        <end position="264"/>
    </location>
</feature>
<dbReference type="KEGG" id="cot:CORT_0A04890"/>
<feature type="compositionally biased region" description="Polar residues" evidence="17">
    <location>
        <begin position="212"/>
        <end position="223"/>
    </location>
</feature>
<dbReference type="GO" id="GO:0044732">
    <property type="term" value="C:mitotic spindle pole body"/>
    <property type="evidence" value="ECO:0007669"/>
    <property type="project" value="TreeGrafter"/>
</dbReference>
<keyword evidence="7" id="KW-0963">Cytoplasm</keyword>
<feature type="region of interest" description="Disordered" evidence="17">
    <location>
        <begin position="1"/>
        <end position="46"/>
    </location>
</feature>
<protein>
    <recommendedName>
        <fullName evidence="5">DASH complex subunit DAM1</fullName>
    </recommendedName>
    <alternativeName>
        <fullName evidence="14">Outer kinetochore protein DAM1</fullName>
    </alternativeName>
</protein>
<dbReference type="RefSeq" id="XP_003866317.1">
    <property type="nucleotide sequence ID" value="XM_003866269.1"/>
</dbReference>
<evidence type="ECO:0000256" key="7">
    <source>
        <dbReference type="ARBA" id="ARBA00022490"/>
    </source>
</evidence>
<evidence type="ECO:0000256" key="16">
    <source>
        <dbReference type="SAM" id="Coils"/>
    </source>
</evidence>
<accession>H8WXT0</accession>
<comment type="subcellular location">
    <subcellularLocation>
        <location evidence="3">Chromosome</location>
        <location evidence="3">Centromere</location>
        <location evidence="3">Kinetochore</location>
    </subcellularLocation>
    <subcellularLocation>
        <location evidence="2">Cytoplasm</location>
        <location evidence="2">Cytoskeleton</location>
        <location evidence="2">Spindle</location>
    </subcellularLocation>
    <subcellularLocation>
        <location evidence="1">Nucleus</location>
    </subcellularLocation>
</comment>
<proteinExistence type="inferred from homology"/>
<evidence type="ECO:0000256" key="17">
    <source>
        <dbReference type="SAM" id="MobiDB-lite"/>
    </source>
</evidence>
<evidence type="ECO:0000313" key="19">
    <source>
        <dbReference type="Proteomes" id="UP000005018"/>
    </source>
</evidence>
<evidence type="ECO:0000256" key="1">
    <source>
        <dbReference type="ARBA" id="ARBA00004123"/>
    </source>
</evidence>
<feature type="compositionally biased region" description="Polar residues" evidence="17">
    <location>
        <begin position="175"/>
        <end position="184"/>
    </location>
</feature>
<dbReference type="HOGENOM" id="CLU_092107_0_0_1"/>
<sequence length="264" mass="30077">MPTMSLSRPTTPIGDRRQTSRRYSRRSSGIPLPSQSPHHYPVDPDNLPMDCPEIVNKVRDIADGIEDLDINVRDLNHIHNAVASQFNESFASFLYGLSITMWCVDLPKCPSQKAWQRLQLRKKKKEHIAELRRKIEEAARLNVELKEKVAKETRPLTHARPMSRQLPSTKRFRPSNENIKSNGANIVRKPDVPATRISRIPQPVSGLLRTHQVPTTSSSNAPNLDQPPRYMRGLFKNDATPVKPRSGLQAKQQPQNLSQRPPFR</sequence>
<evidence type="ECO:0000256" key="5">
    <source>
        <dbReference type="ARBA" id="ARBA00020497"/>
    </source>
</evidence>
<dbReference type="GO" id="GO:0042729">
    <property type="term" value="C:DASH complex"/>
    <property type="evidence" value="ECO:0007669"/>
    <property type="project" value="InterPro"/>
</dbReference>
<feature type="compositionally biased region" description="Polar residues" evidence="17">
    <location>
        <begin position="249"/>
        <end position="264"/>
    </location>
</feature>
<dbReference type="Proteomes" id="UP000005018">
    <property type="component" value="Chromosome 1"/>
</dbReference>
<keyword evidence="9" id="KW-0159">Chromosome partition</keyword>
<evidence type="ECO:0000256" key="8">
    <source>
        <dbReference type="ARBA" id="ARBA00022701"/>
    </source>
</evidence>
<keyword evidence="13" id="KW-0137">Centromere</keyword>
<dbReference type="eggNOG" id="ENOG502S08R">
    <property type="taxonomic scope" value="Eukaryota"/>
</dbReference>
<evidence type="ECO:0000256" key="12">
    <source>
        <dbReference type="ARBA" id="ARBA00023242"/>
    </source>
</evidence>
<evidence type="ECO:0000256" key="10">
    <source>
        <dbReference type="ARBA" id="ARBA00022838"/>
    </source>
</evidence>
<feature type="coiled-coil region" evidence="16">
    <location>
        <begin position="117"/>
        <end position="151"/>
    </location>
</feature>
<evidence type="ECO:0000256" key="9">
    <source>
        <dbReference type="ARBA" id="ARBA00022829"/>
    </source>
</evidence>
<dbReference type="PANTHER" id="PTHR28113:SF1">
    <property type="entry name" value="DASH COMPLEX SUBUNIT DAM1"/>
    <property type="match status" value="1"/>
</dbReference>
<keyword evidence="12" id="KW-0539">Nucleus</keyword>
<dbReference type="PANTHER" id="PTHR28113">
    <property type="entry name" value="DASH COMPLEX SUBUNIT DAM1"/>
    <property type="match status" value="1"/>
</dbReference>
<dbReference type="GO" id="GO:1990537">
    <property type="term" value="C:mitotic spindle polar microtubule"/>
    <property type="evidence" value="ECO:0007669"/>
    <property type="project" value="TreeGrafter"/>
</dbReference>
<keyword evidence="19" id="KW-1185">Reference proteome</keyword>
<dbReference type="AlphaFoldDB" id="H8WXT0"/>
<evidence type="ECO:0000256" key="4">
    <source>
        <dbReference type="ARBA" id="ARBA00010073"/>
    </source>
</evidence>
<keyword evidence="8" id="KW-0493">Microtubule</keyword>
<reference evidence="18 19" key="1">
    <citation type="journal article" date="2012" name="PLoS ONE">
        <title>Sequence and analysis of the genome of the pathogenic yeast Candida orthopsilosis.</title>
        <authorList>
            <person name="Riccombeni A."/>
            <person name="Vidanes G."/>
            <person name="Proux-Wera E."/>
            <person name="Wolfe K.H."/>
            <person name="Butler G."/>
        </authorList>
    </citation>
    <scope>NUCLEOTIDE SEQUENCE [LARGE SCALE GENOMIC DNA]</scope>
    <source>
        <strain evidence="18 19">Co 90-125</strain>
    </source>
</reference>
<evidence type="ECO:0000256" key="15">
    <source>
        <dbReference type="ARBA" id="ARBA00047036"/>
    </source>
</evidence>
<dbReference type="GeneID" id="14537120"/>
<comment type="similarity">
    <text evidence="4">Belongs to the DASH complex DAM1 family.</text>
</comment>
<feature type="compositionally biased region" description="Polar residues" evidence="17">
    <location>
        <begin position="1"/>
        <end position="10"/>
    </location>
</feature>
<dbReference type="InterPro" id="IPR013962">
    <property type="entry name" value="DASH_Dam1"/>
</dbReference>
<evidence type="ECO:0000256" key="11">
    <source>
        <dbReference type="ARBA" id="ARBA00023212"/>
    </source>
</evidence>